<evidence type="ECO:0000313" key="1">
    <source>
        <dbReference type="EMBL" id="KAB4451453.1"/>
    </source>
</evidence>
<sequence>MPKKINTAQLEKQNRIIDFYKRWNIDLNEKERWHSFRNRVLNSYMKIGRAISYSSEMENEFFELIGIHKRPANIFDFNVLENELSKSPTYNYLFDTNDMKGFILGIQAVFWLKELTKAQKKDFLIGIQEAVSITGVPLGIKQTESEIIFYPEGAKLLDEKLINDNLDWLSAHPKSYETFKMSLMEIGIQGKERNVVDHLRLSLELLLKDIFNNGKSLENQKSDIGNYLKSKNISPEISNLLERVLDYYAKYQNNKAKHDCAVLSSEVEFILYLTGTVMRFLLTNQESHNLL</sequence>
<name>A0A3E5GYH6_BACT4</name>
<proteinExistence type="predicted"/>
<evidence type="ECO:0000313" key="2">
    <source>
        <dbReference type="Proteomes" id="UP000460317"/>
    </source>
</evidence>
<protein>
    <submittedName>
        <fullName evidence="1">Uncharacterized protein</fullName>
    </submittedName>
</protein>
<gene>
    <name evidence="1" type="ORF">GAN93_13280</name>
</gene>
<dbReference type="RefSeq" id="WP_118036708.1">
    <property type="nucleotide sequence ID" value="NZ_CAXKYH010000002.1"/>
</dbReference>
<dbReference type="Proteomes" id="UP000460317">
    <property type="component" value="Unassembled WGS sequence"/>
</dbReference>
<dbReference type="EMBL" id="WCSB01000011">
    <property type="protein sequence ID" value="KAB4451453.1"/>
    <property type="molecule type" value="Genomic_DNA"/>
</dbReference>
<comment type="caution">
    <text evidence="1">The sequence shown here is derived from an EMBL/GenBank/DDBJ whole genome shotgun (WGS) entry which is preliminary data.</text>
</comment>
<organism evidence="1 2">
    <name type="scientific">Bacteroides thetaiotaomicron</name>
    <dbReference type="NCBI Taxonomy" id="818"/>
    <lineage>
        <taxon>Bacteria</taxon>
        <taxon>Pseudomonadati</taxon>
        <taxon>Bacteroidota</taxon>
        <taxon>Bacteroidia</taxon>
        <taxon>Bacteroidales</taxon>
        <taxon>Bacteroidaceae</taxon>
        <taxon>Bacteroides</taxon>
    </lineage>
</organism>
<reference evidence="1 2" key="1">
    <citation type="journal article" date="2019" name="Nat. Med.">
        <title>A library of human gut bacterial isolates paired with longitudinal multiomics data enables mechanistic microbiome research.</title>
        <authorList>
            <person name="Poyet M."/>
            <person name="Groussin M."/>
            <person name="Gibbons S.M."/>
            <person name="Avila-Pacheco J."/>
            <person name="Jiang X."/>
            <person name="Kearney S.M."/>
            <person name="Perrotta A.R."/>
            <person name="Berdy B."/>
            <person name="Zhao S."/>
            <person name="Lieberman T.D."/>
            <person name="Swanson P.K."/>
            <person name="Smith M."/>
            <person name="Roesemann S."/>
            <person name="Alexander J.E."/>
            <person name="Rich S.A."/>
            <person name="Livny J."/>
            <person name="Vlamakis H."/>
            <person name="Clish C."/>
            <person name="Bullock K."/>
            <person name="Deik A."/>
            <person name="Scott J."/>
            <person name="Pierce K.A."/>
            <person name="Xavier R.J."/>
            <person name="Alm E.J."/>
        </authorList>
    </citation>
    <scope>NUCLEOTIDE SEQUENCE [LARGE SCALE GENOMIC DNA]</scope>
    <source>
        <strain evidence="1 2">BIOML-A165</strain>
    </source>
</reference>
<accession>A0A3E5GYH6</accession>
<dbReference type="AlphaFoldDB" id="A0A3E5GYH6"/>